<accession>A0ABD3JTH3</accession>
<keyword evidence="2" id="KW-1185">Reference proteome</keyword>
<dbReference type="EMBL" id="JBJKBG010000007">
    <property type="protein sequence ID" value="KAL3731191.1"/>
    <property type="molecule type" value="Genomic_DNA"/>
</dbReference>
<evidence type="ECO:0000313" key="2">
    <source>
        <dbReference type="Proteomes" id="UP001634007"/>
    </source>
</evidence>
<reference evidence="1 2" key="1">
    <citation type="submission" date="2024-11" db="EMBL/GenBank/DDBJ databases">
        <title>Chromosome-level genome assembly of Eucalyptus globulus Labill. provides insights into its genome evolution.</title>
        <authorList>
            <person name="Li X."/>
        </authorList>
    </citation>
    <scope>NUCLEOTIDE SEQUENCE [LARGE SCALE GENOMIC DNA]</scope>
    <source>
        <strain evidence="1">CL2024</strain>
        <tissue evidence="1">Fresh tender leaves</tissue>
    </source>
</reference>
<proteinExistence type="predicted"/>
<evidence type="ECO:0000313" key="1">
    <source>
        <dbReference type="EMBL" id="KAL3731191.1"/>
    </source>
</evidence>
<gene>
    <name evidence="1" type="ORF">ACJRO7_028117</name>
</gene>
<dbReference type="Proteomes" id="UP001634007">
    <property type="component" value="Unassembled WGS sequence"/>
</dbReference>
<sequence>MEAAGLQASLLASTGICELTVKTCGGSSEVDGAKGDTRGFVGERNGGSCWADGFVKRPRGRGAVKQGFGGEGNERIGGGFNVERGQWSEVNRWTST</sequence>
<protein>
    <submittedName>
        <fullName evidence="1">Uncharacterized protein</fullName>
    </submittedName>
</protein>
<organism evidence="1 2">
    <name type="scientific">Eucalyptus globulus</name>
    <name type="common">Tasmanian blue gum</name>
    <dbReference type="NCBI Taxonomy" id="34317"/>
    <lineage>
        <taxon>Eukaryota</taxon>
        <taxon>Viridiplantae</taxon>
        <taxon>Streptophyta</taxon>
        <taxon>Embryophyta</taxon>
        <taxon>Tracheophyta</taxon>
        <taxon>Spermatophyta</taxon>
        <taxon>Magnoliopsida</taxon>
        <taxon>eudicotyledons</taxon>
        <taxon>Gunneridae</taxon>
        <taxon>Pentapetalae</taxon>
        <taxon>rosids</taxon>
        <taxon>malvids</taxon>
        <taxon>Myrtales</taxon>
        <taxon>Myrtaceae</taxon>
        <taxon>Myrtoideae</taxon>
        <taxon>Eucalypteae</taxon>
        <taxon>Eucalyptus</taxon>
    </lineage>
</organism>
<dbReference type="AlphaFoldDB" id="A0ABD3JTH3"/>
<name>A0ABD3JTH3_EUCGL</name>
<comment type="caution">
    <text evidence="1">The sequence shown here is derived from an EMBL/GenBank/DDBJ whole genome shotgun (WGS) entry which is preliminary data.</text>
</comment>